<reference evidence="1 2" key="1">
    <citation type="submission" date="2020-11" db="EMBL/GenBank/DDBJ databases">
        <authorList>
            <person name="Peeters C."/>
        </authorList>
    </citation>
    <scope>NUCLEOTIDE SEQUENCE [LARGE SCALE GENOMIC DNA]</scope>
    <source>
        <strain evidence="1 2">LMG 8286</strain>
    </source>
</reference>
<comment type="caution">
    <text evidence="1">The sequence shown here is derived from an EMBL/GenBank/DDBJ whole genome shotgun (WGS) entry which is preliminary data.</text>
</comment>
<keyword evidence="2" id="KW-1185">Reference proteome</keyword>
<proteinExistence type="predicted"/>
<dbReference type="RefSeq" id="WP_230055855.1">
    <property type="nucleotide sequence ID" value="NZ_CAJHOE010000001.1"/>
</dbReference>
<evidence type="ECO:0008006" key="3">
    <source>
        <dbReference type="Google" id="ProtNLM"/>
    </source>
</evidence>
<dbReference type="Proteomes" id="UP000789359">
    <property type="component" value="Unassembled WGS sequence"/>
</dbReference>
<protein>
    <recommendedName>
        <fullName evidence="3">Lipoprotein</fullName>
    </recommendedName>
</protein>
<dbReference type="EMBL" id="CAJHOE010000001">
    <property type="protein sequence ID" value="CAD7286206.1"/>
    <property type="molecule type" value="Genomic_DNA"/>
</dbReference>
<evidence type="ECO:0000313" key="1">
    <source>
        <dbReference type="EMBL" id="CAD7286206.1"/>
    </source>
</evidence>
<name>A0ABM8Q080_9BACT</name>
<dbReference type="PROSITE" id="PS51257">
    <property type="entry name" value="PROKAR_LIPOPROTEIN"/>
    <property type="match status" value="1"/>
</dbReference>
<accession>A0ABM8Q080</accession>
<evidence type="ECO:0000313" key="2">
    <source>
        <dbReference type="Proteomes" id="UP000789359"/>
    </source>
</evidence>
<gene>
    <name evidence="1" type="ORF">LMG8286_00037</name>
</gene>
<organism evidence="1 2">
    <name type="scientific">Campylobacter suis</name>
    <dbReference type="NCBI Taxonomy" id="2790657"/>
    <lineage>
        <taxon>Bacteria</taxon>
        <taxon>Pseudomonadati</taxon>
        <taxon>Campylobacterota</taxon>
        <taxon>Epsilonproteobacteria</taxon>
        <taxon>Campylobacterales</taxon>
        <taxon>Campylobacteraceae</taxon>
        <taxon>Campylobacter</taxon>
    </lineage>
</organism>
<sequence length="117" mass="12781">MKKFLLALGVVALLGGCTISETNKETKTAAKMAQESQTILFTAVKNPAYKVSVTSSDYFDTAVFIDANGKKHNLKNDVSANGIRLTNSEGIDLAFRRGMGYLTPGKNQKEIELKYTE</sequence>